<organism evidence="1 2">
    <name type="scientific">Terribacillus saccharophilus</name>
    <dbReference type="NCBI Taxonomy" id="361277"/>
    <lineage>
        <taxon>Bacteria</taxon>
        <taxon>Bacillati</taxon>
        <taxon>Bacillota</taxon>
        <taxon>Bacilli</taxon>
        <taxon>Bacillales</taxon>
        <taxon>Bacillaceae</taxon>
        <taxon>Terribacillus</taxon>
    </lineage>
</organism>
<dbReference type="HOGENOM" id="CLU_2025620_0_0_9"/>
<reference evidence="1 2" key="1">
    <citation type="submission" date="2014-07" db="EMBL/GenBank/DDBJ databases">
        <title>Complete genome sequence of a moderately halophilic bacterium Terribacillus aidingensis MP602, isolated from Cryptomeria fortunei in Tianmu mountain in China.</title>
        <authorList>
            <person name="Wang Y."/>
            <person name="Lu P."/>
            <person name="Zhang L."/>
        </authorList>
    </citation>
    <scope>NUCLEOTIDE SEQUENCE [LARGE SCALE GENOMIC DNA]</scope>
    <source>
        <strain evidence="1 2">MP602</strain>
    </source>
</reference>
<dbReference type="OrthoDB" id="2966349at2"/>
<evidence type="ECO:0000313" key="2">
    <source>
        <dbReference type="Proteomes" id="UP000027980"/>
    </source>
</evidence>
<dbReference type="KEGG" id="tap:GZ22_15225"/>
<evidence type="ECO:0008006" key="3">
    <source>
        <dbReference type="Google" id="ProtNLM"/>
    </source>
</evidence>
<evidence type="ECO:0000313" key="1">
    <source>
        <dbReference type="EMBL" id="AIF67855.1"/>
    </source>
</evidence>
<dbReference type="EMBL" id="CP008876">
    <property type="protein sequence ID" value="AIF67855.1"/>
    <property type="molecule type" value="Genomic_DNA"/>
</dbReference>
<accession>A0A075LM81</accession>
<sequence>MQLIPAQACELSELDEFFSNSLPRWKMEQQKLYEEGYIIVAEEGWRAFFCLEQHDQSLRVHSMYVKPPANGTIILTCMELASIEARRREASSLRLISHHETLDQLMALYGFEAKQGWWEKTL</sequence>
<proteinExistence type="predicted"/>
<name>A0A075LM81_9BACI</name>
<dbReference type="GeneID" id="34220666"/>
<dbReference type="AlphaFoldDB" id="A0A075LM81"/>
<dbReference type="Proteomes" id="UP000027980">
    <property type="component" value="Chromosome"/>
</dbReference>
<protein>
    <recommendedName>
        <fullName evidence="3">N-acetyltransferase domain-containing protein</fullName>
    </recommendedName>
</protein>
<gene>
    <name evidence="1" type="ORF">GZ22_15225</name>
</gene>
<dbReference type="RefSeq" id="WP_038564048.1">
    <property type="nucleotide sequence ID" value="NZ_CP008876.1"/>
</dbReference>